<reference evidence="2" key="1">
    <citation type="submission" date="2021-03" db="EMBL/GenBank/DDBJ databases">
        <authorList>
            <person name="Tagirdzhanova G."/>
        </authorList>
    </citation>
    <scope>NUCLEOTIDE SEQUENCE</scope>
</reference>
<evidence type="ECO:0000256" key="1">
    <source>
        <dbReference type="ARBA" id="ARBA00005437"/>
    </source>
</evidence>
<dbReference type="OrthoDB" id="97518at2759"/>
<dbReference type="SUPFAM" id="SSF54518">
    <property type="entry name" value="Tubby C-terminal domain-like"/>
    <property type="match status" value="1"/>
</dbReference>
<gene>
    <name evidence="2" type="ORF">HETSPECPRED_005834</name>
</gene>
<keyword evidence="3" id="KW-1185">Reference proteome</keyword>
<dbReference type="Pfam" id="PF04525">
    <property type="entry name" value="LOR"/>
    <property type="match status" value="1"/>
</dbReference>
<organism evidence="2 3">
    <name type="scientific">Heterodermia speciosa</name>
    <dbReference type="NCBI Taxonomy" id="116794"/>
    <lineage>
        <taxon>Eukaryota</taxon>
        <taxon>Fungi</taxon>
        <taxon>Dikarya</taxon>
        <taxon>Ascomycota</taxon>
        <taxon>Pezizomycotina</taxon>
        <taxon>Lecanoromycetes</taxon>
        <taxon>OSLEUM clade</taxon>
        <taxon>Lecanoromycetidae</taxon>
        <taxon>Caliciales</taxon>
        <taxon>Physciaceae</taxon>
        <taxon>Heterodermia</taxon>
    </lineage>
</organism>
<protein>
    <submittedName>
        <fullName evidence="2">Uncharacterized protein</fullName>
    </submittedName>
</protein>
<proteinExistence type="inferred from homology"/>
<comment type="caution">
    <text evidence="2">The sequence shown here is derived from an EMBL/GenBank/DDBJ whole genome shotgun (WGS) entry which is preliminary data.</text>
</comment>
<sequence length="195" mass="21382">MALQPFHPPLGVLPEFCQPQPVTLKMKEKGLMGGSLTGDDFSITDVNGREVCKCKGKVLSISSRKIFTDSTGRELFHLKNKLLAINKSFIGEAPDGTDLFTVKGKFSLMSSKSEINFTNKSDGAPITLHLKGDWMDRSAEVSLAGRPVATISRSFMNFGQLVSDRQTYYVNCAPGVDLVLMAAICVCLDERENEK</sequence>
<dbReference type="Proteomes" id="UP000664521">
    <property type="component" value="Unassembled WGS sequence"/>
</dbReference>
<dbReference type="Gene3D" id="2.40.160.200">
    <property type="entry name" value="LURP1-related"/>
    <property type="match status" value="1"/>
</dbReference>
<comment type="similarity">
    <text evidence="1">Belongs to the LOR family.</text>
</comment>
<name>A0A8H3FJ01_9LECA</name>
<accession>A0A8H3FJ01</accession>
<dbReference type="PANTHER" id="PTHR31087:SF161">
    <property type="entry name" value="TUBBY C 2 FAMILY PROTEIN"/>
    <property type="match status" value="1"/>
</dbReference>
<evidence type="ECO:0000313" key="3">
    <source>
        <dbReference type="Proteomes" id="UP000664521"/>
    </source>
</evidence>
<dbReference type="InterPro" id="IPR007612">
    <property type="entry name" value="LOR"/>
</dbReference>
<dbReference type="AlphaFoldDB" id="A0A8H3FJ01"/>
<dbReference type="InterPro" id="IPR038595">
    <property type="entry name" value="LOR_sf"/>
</dbReference>
<evidence type="ECO:0000313" key="2">
    <source>
        <dbReference type="EMBL" id="CAF9925429.1"/>
    </source>
</evidence>
<dbReference type="InterPro" id="IPR025659">
    <property type="entry name" value="Tubby-like_C"/>
</dbReference>
<dbReference type="EMBL" id="CAJPDS010000038">
    <property type="protein sequence ID" value="CAF9925429.1"/>
    <property type="molecule type" value="Genomic_DNA"/>
</dbReference>
<dbReference type="PANTHER" id="PTHR31087">
    <property type="match status" value="1"/>
</dbReference>